<dbReference type="Pfam" id="PF00106">
    <property type="entry name" value="adh_short"/>
    <property type="match status" value="1"/>
</dbReference>
<evidence type="ECO:0000313" key="2">
    <source>
        <dbReference type="EMBL" id="QDU68595.1"/>
    </source>
</evidence>
<dbReference type="Gene3D" id="3.40.50.720">
    <property type="entry name" value="NAD(P)-binding Rossmann-like Domain"/>
    <property type="match status" value="1"/>
</dbReference>
<name>A0A518BNN9_9BACT</name>
<dbReference type="SUPFAM" id="SSF51735">
    <property type="entry name" value="NAD(P)-binding Rossmann-fold domains"/>
    <property type="match status" value="1"/>
</dbReference>
<dbReference type="Proteomes" id="UP000316921">
    <property type="component" value="Chromosome"/>
</dbReference>
<sequence>MASNWLITGASRGLGREFVRQLRARGDQVVATVRREQDAEPLRAAGARVELLDVTDDGAVAALAQRLEGESFDVLLNNAGVMGHGRSLDEIDLADVSRCFEVNAVAPLRVTRAFLPHLRHGSQRLVLQMTSRMGSIADNTSGGSYAYRASKTALNMLGRSLSIDLAPEGFRCVLLHPGWVQTDMGGSAAPLTVEASVSGLLRVIDGLGPDDNGAFFDFQGEPIPW</sequence>
<dbReference type="InterPro" id="IPR052184">
    <property type="entry name" value="SDR_enzymes"/>
</dbReference>
<dbReference type="CDD" id="cd05325">
    <property type="entry name" value="carb_red_sniffer_like_SDR_c"/>
    <property type="match status" value="1"/>
</dbReference>
<dbReference type="RefSeq" id="WP_145067735.1">
    <property type="nucleotide sequence ID" value="NZ_CP036287.1"/>
</dbReference>
<dbReference type="KEGG" id="pbap:Pla133_36940"/>
<dbReference type="PANTHER" id="PTHR45458:SF1">
    <property type="entry name" value="SHORT CHAIN DEHYDROGENASE"/>
    <property type="match status" value="1"/>
</dbReference>
<dbReference type="PANTHER" id="PTHR45458">
    <property type="entry name" value="SHORT-CHAIN DEHYDROGENASE/REDUCTASE SDR"/>
    <property type="match status" value="1"/>
</dbReference>
<dbReference type="PRINTS" id="PR00080">
    <property type="entry name" value="SDRFAMILY"/>
</dbReference>
<evidence type="ECO:0000313" key="3">
    <source>
        <dbReference type="Proteomes" id="UP000316921"/>
    </source>
</evidence>
<dbReference type="EMBL" id="CP036287">
    <property type="protein sequence ID" value="QDU68595.1"/>
    <property type="molecule type" value="Genomic_DNA"/>
</dbReference>
<gene>
    <name evidence="2" type="primary">csgA</name>
    <name evidence="2" type="ORF">Pla133_36940</name>
</gene>
<proteinExistence type="inferred from homology"/>
<dbReference type="GO" id="GO:0016616">
    <property type="term" value="F:oxidoreductase activity, acting on the CH-OH group of donors, NAD or NADP as acceptor"/>
    <property type="evidence" value="ECO:0007669"/>
    <property type="project" value="TreeGrafter"/>
</dbReference>
<keyword evidence="3" id="KW-1185">Reference proteome</keyword>
<dbReference type="InterPro" id="IPR002347">
    <property type="entry name" value="SDR_fam"/>
</dbReference>
<reference evidence="2 3" key="1">
    <citation type="submission" date="2019-02" db="EMBL/GenBank/DDBJ databases">
        <title>Deep-cultivation of Planctomycetes and their phenomic and genomic characterization uncovers novel biology.</title>
        <authorList>
            <person name="Wiegand S."/>
            <person name="Jogler M."/>
            <person name="Boedeker C."/>
            <person name="Pinto D."/>
            <person name="Vollmers J."/>
            <person name="Rivas-Marin E."/>
            <person name="Kohn T."/>
            <person name="Peeters S.H."/>
            <person name="Heuer A."/>
            <person name="Rast P."/>
            <person name="Oberbeckmann S."/>
            <person name="Bunk B."/>
            <person name="Jeske O."/>
            <person name="Meyerdierks A."/>
            <person name="Storesund J.E."/>
            <person name="Kallscheuer N."/>
            <person name="Luecker S."/>
            <person name="Lage O.M."/>
            <person name="Pohl T."/>
            <person name="Merkel B.J."/>
            <person name="Hornburger P."/>
            <person name="Mueller R.-W."/>
            <person name="Bruemmer F."/>
            <person name="Labrenz M."/>
            <person name="Spormann A.M."/>
            <person name="Op den Camp H."/>
            <person name="Overmann J."/>
            <person name="Amann R."/>
            <person name="Jetten M.S.M."/>
            <person name="Mascher T."/>
            <person name="Medema M.H."/>
            <person name="Devos D.P."/>
            <person name="Kaster A.-K."/>
            <person name="Ovreas L."/>
            <person name="Rohde M."/>
            <person name="Galperin M.Y."/>
            <person name="Jogler C."/>
        </authorList>
    </citation>
    <scope>NUCLEOTIDE SEQUENCE [LARGE SCALE GENOMIC DNA]</scope>
    <source>
        <strain evidence="2 3">Pla133</strain>
    </source>
</reference>
<dbReference type="InterPro" id="IPR036291">
    <property type="entry name" value="NAD(P)-bd_dom_sf"/>
</dbReference>
<accession>A0A518BNN9</accession>
<dbReference type="AlphaFoldDB" id="A0A518BNN9"/>
<comment type="similarity">
    <text evidence="1">Belongs to the short-chain dehydrogenases/reductases (SDR) family.</text>
</comment>
<dbReference type="PRINTS" id="PR00081">
    <property type="entry name" value="GDHRDH"/>
</dbReference>
<protein>
    <submittedName>
        <fullName evidence="2">C-factor</fullName>
    </submittedName>
</protein>
<organism evidence="2 3">
    <name type="scientific">Engelhardtia mirabilis</name>
    <dbReference type="NCBI Taxonomy" id="2528011"/>
    <lineage>
        <taxon>Bacteria</taxon>
        <taxon>Pseudomonadati</taxon>
        <taxon>Planctomycetota</taxon>
        <taxon>Planctomycetia</taxon>
        <taxon>Planctomycetia incertae sedis</taxon>
        <taxon>Engelhardtia</taxon>
    </lineage>
</organism>
<evidence type="ECO:0000256" key="1">
    <source>
        <dbReference type="RuleBase" id="RU000363"/>
    </source>
</evidence>